<sequence>MKKTIFPFVVIFCLFITFFSCSNQSKRSRKPVSNITIAPQAQNYVFGNDVSVRVETKLRNGEIDNIQLFYQGKLIKESKELDFTVSNIKLNEIGRNSFHVIATKTDEVSNSRSVTFNVVSDISPKKFTYTTLNDFPHNRRFYTQGLEYHNGYMYEGTGEYGSSGLYKVNLNTGEIVMQHKLAEKYFGEGITILNGNIYQLTYRAQKGFVYQLEDFAVIDSFTFRSQEGWGLTNDGKYLIMSNGT</sequence>
<comment type="caution">
    <text evidence="1">The sequence shown here is derived from an EMBL/GenBank/DDBJ whole genome shotgun (WGS) entry which is preliminary data.</text>
</comment>
<dbReference type="Pfam" id="PF05096">
    <property type="entry name" value="Glu_cyclase_2"/>
    <property type="match status" value="1"/>
</dbReference>
<name>A0A831PK82_9BACT</name>
<dbReference type="GO" id="GO:0016603">
    <property type="term" value="F:glutaminyl-peptide cyclotransferase activity"/>
    <property type="evidence" value="ECO:0007669"/>
    <property type="project" value="InterPro"/>
</dbReference>
<dbReference type="PANTHER" id="PTHR31270:SF1">
    <property type="entry name" value="GLUTAMINYL-PEPTIDE CYCLOTRANSFERASE"/>
    <property type="match status" value="1"/>
</dbReference>
<dbReference type="PANTHER" id="PTHR31270">
    <property type="entry name" value="GLUTAMINYL-PEPTIDE CYCLOTRANSFERASE"/>
    <property type="match status" value="1"/>
</dbReference>
<accession>A0A831PK82</accession>
<dbReference type="Gene3D" id="2.60.40.10">
    <property type="entry name" value="Immunoglobulins"/>
    <property type="match status" value="1"/>
</dbReference>
<protein>
    <recommendedName>
        <fullName evidence="2">Glutamine cyclotransferase</fullName>
    </recommendedName>
</protein>
<proteinExistence type="predicted"/>
<organism evidence="1">
    <name type="scientific">Mariniphaga anaerophila</name>
    <dbReference type="NCBI Taxonomy" id="1484053"/>
    <lineage>
        <taxon>Bacteria</taxon>
        <taxon>Pseudomonadati</taxon>
        <taxon>Bacteroidota</taxon>
        <taxon>Bacteroidia</taxon>
        <taxon>Marinilabiliales</taxon>
        <taxon>Prolixibacteraceae</taxon>
        <taxon>Mariniphaga</taxon>
    </lineage>
</organism>
<reference evidence="1" key="1">
    <citation type="journal article" date="2020" name="mSystems">
        <title>Genome- and Community-Level Interaction Insights into Carbon Utilization and Element Cycling Functions of Hydrothermarchaeota in Hydrothermal Sediment.</title>
        <authorList>
            <person name="Zhou Z."/>
            <person name="Liu Y."/>
            <person name="Xu W."/>
            <person name="Pan J."/>
            <person name="Luo Z.H."/>
            <person name="Li M."/>
        </authorList>
    </citation>
    <scope>NUCLEOTIDE SEQUENCE [LARGE SCALE GENOMIC DNA]</scope>
    <source>
        <strain evidence="1">SpSt-1217</strain>
    </source>
</reference>
<feature type="non-terminal residue" evidence="1">
    <location>
        <position position="244"/>
    </location>
</feature>
<dbReference type="Proteomes" id="UP000886047">
    <property type="component" value="Unassembled WGS sequence"/>
</dbReference>
<dbReference type="AlphaFoldDB" id="A0A831PK82"/>
<gene>
    <name evidence="1" type="ORF">ENN90_13415</name>
</gene>
<dbReference type="InterPro" id="IPR007788">
    <property type="entry name" value="QCT"/>
</dbReference>
<evidence type="ECO:0008006" key="2">
    <source>
        <dbReference type="Google" id="ProtNLM"/>
    </source>
</evidence>
<dbReference type="PROSITE" id="PS51257">
    <property type="entry name" value="PROKAR_LIPOPROTEIN"/>
    <property type="match status" value="1"/>
</dbReference>
<dbReference type="InterPro" id="IPR013783">
    <property type="entry name" value="Ig-like_fold"/>
</dbReference>
<evidence type="ECO:0000313" key="1">
    <source>
        <dbReference type="EMBL" id="HDR52594.1"/>
    </source>
</evidence>
<dbReference type="EMBL" id="DSDK01000749">
    <property type="protein sequence ID" value="HDR52594.1"/>
    <property type="molecule type" value="Genomic_DNA"/>
</dbReference>